<dbReference type="OrthoDB" id="8862460at2759"/>
<keyword evidence="4" id="KW-0493">Microtubule</keyword>
<dbReference type="PRINTS" id="PR00380">
    <property type="entry name" value="KINESINHEAVY"/>
</dbReference>
<dbReference type="Proteomes" id="UP000579812">
    <property type="component" value="Unassembled WGS sequence"/>
</dbReference>
<accession>A0A7J6BYX4</accession>
<evidence type="ECO:0000256" key="10">
    <source>
        <dbReference type="SAM" id="Coils"/>
    </source>
</evidence>
<feature type="compositionally biased region" description="Polar residues" evidence="11">
    <location>
        <begin position="1588"/>
        <end position="1598"/>
    </location>
</feature>
<dbReference type="GO" id="GO:0007018">
    <property type="term" value="P:microtubule-based movement"/>
    <property type="evidence" value="ECO:0007669"/>
    <property type="project" value="InterPro"/>
</dbReference>
<keyword evidence="6 9" id="KW-0067">ATP-binding</keyword>
<feature type="region of interest" description="Disordered" evidence="11">
    <location>
        <begin position="730"/>
        <end position="783"/>
    </location>
</feature>
<evidence type="ECO:0000313" key="14">
    <source>
        <dbReference type="Proteomes" id="UP000579812"/>
    </source>
</evidence>
<feature type="region of interest" description="Disordered" evidence="11">
    <location>
        <begin position="327"/>
        <end position="346"/>
    </location>
</feature>
<feature type="region of interest" description="Disordered" evidence="11">
    <location>
        <begin position="1222"/>
        <end position="1327"/>
    </location>
</feature>
<organism evidence="13 14">
    <name type="scientific">Onychostoma macrolepis</name>
    <dbReference type="NCBI Taxonomy" id="369639"/>
    <lineage>
        <taxon>Eukaryota</taxon>
        <taxon>Metazoa</taxon>
        <taxon>Chordata</taxon>
        <taxon>Craniata</taxon>
        <taxon>Vertebrata</taxon>
        <taxon>Euteleostomi</taxon>
        <taxon>Actinopterygii</taxon>
        <taxon>Neopterygii</taxon>
        <taxon>Teleostei</taxon>
        <taxon>Ostariophysi</taxon>
        <taxon>Cypriniformes</taxon>
        <taxon>Cyprinidae</taxon>
        <taxon>Acrossocheilinae</taxon>
        <taxon>Onychostoma</taxon>
    </lineage>
</organism>
<feature type="compositionally biased region" description="Polar residues" evidence="11">
    <location>
        <begin position="1222"/>
        <end position="1233"/>
    </location>
</feature>
<name>A0A7J6BYX4_9TELE</name>
<dbReference type="EMBL" id="JAAMOB010000020">
    <property type="protein sequence ID" value="KAF4099545.1"/>
    <property type="molecule type" value="Genomic_DNA"/>
</dbReference>
<evidence type="ECO:0000256" key="8">
    <source>
        <dbReference type="ARBA" id="ARBA00023212"/>
    </source>
</evidence>
<dbReference type="PANTHER" id="PTHR21608">
    <property type="entry name" value="KINESIN-LIKE PROTEIN CG14535"/>
    <property type="match status" value="1"/>
</dbReference>
<evidence type="ECO:0000256" key="7">
    <source>
        <dbReference type="ARBA" id="ARBA00023175"/>
    </source>
</evidence>
<evidence type="ECO:0000256" key="4">
    <source>
        <dbReference type="ARBA" id="ARBA00022701"/>
    </source>
</evidence>
<feature type="compositionally biased region" description="Basic residues" evidence="11">
    <location>
        <begin position="1735"/>
        <end position="1752"/>
    </location>
</feature>
<dbReference type="InterPro" id="IPR036961">
    <property type="entry name" value="Kinesin_motor_dom_sf"/>
</dbReference>
<dbReference type="InterPro" id="IPR057090">
    <property type="entry name" value="HTH_KIF26A_B_1st"/>
</dbReference>
<reference evidence="13 14" key="1">
    <citation type="submission" date="2020-04" db="EMBL/GenBank/DDBJ databases">
        <title>Chromosome-level genome assembly of a cyprinid fish Onychostoma macrolepis by integration of Nanopore Sequencing, Bionano and Hi-C technology.</title>
        <authorList>
            <person name="Wang D."/>
        </authorList>
    </citation>
    <scope>NUCLEOTIDE SEQUENCE [LARGE SCALE GENOMIC DNA]</scope>
    <source>
        <strain evidence="13">SWU-2019</strain>
        <tissue evidence="13">Muscle</tissue>
    </source>
</reference>
<feature type="region of interest" description="Disordered" evidence="11">
    <location>
        <begin position="1366"/>
        <end position="1394"/>
    </location>
</feature>
<evidence type="ECO:0000256" key="1">
    <source>
        <dbReference type="ARBA" id="ARBA00004245"/>
    </source>
</evidence>
<gene>
    <name evidence="13" type="ORF">G5714_019671</name>
</gene>
<evidence type="ECO:0000259" key="12">
    <source>
        <dbReference type="PROSITE" id="PS50067"/>
    </source>
</evidence>
<dbReference type="Pfam" id="PF00225">
    <property type="entry name" value="Kinesin"/>
    <property type="match status" value="1"/>
</dbReference>
<feature type="domain" description="Kinesin motor" evidence="12">
    <location>
        <begin position="382"/>
        <end position="728"/>
    </location>
</feature>
<feature type="binding site" evidence="9">
    <location>
        <begin position="473"/>
        <end position="480"/>
    </location>
    <ligand>
        <name>ATP</name>
        <dbReference type="ChEBI" id="CHEBI:30616"/>
    </ligand>
</feature>
<keyword evidence="5 9" id="KW-0547">Nucleotide-binding</keyword>
<keyword evidence="10" id="KW-0175">Coiled coil</keyword>
<dbReference type="SUPFAM" id="SSF52540">
    <property type="entry name" value="P-loop containing nucleoside triphosphate hydrolases"/>
    <property type="match status" value="1"/>
</dbReference>
<evidence type="ECO:0000256" key="9">
    <source>
        <dbReference type="PROSITE-ProRule" id="PRU00283"/>
    </source>
</evidence>
<feature type="region of interest" description="Disordered" evidence="11">
    <location>
        <begin position="172"/>
        <end position="210"/>
    </location>
</feature>
<feature type="region of interest" description="Disordered" evidence="11">
    <location>
        <begin position="960"/>
        <end position="990"/>
    </location>
</feature>
<dbReference type="GO" id="GO:0005524">
    <property type="term" value="F:ATP binding"/>
    <property type="evidence" value="ECO:0007669"/>
    <property type="project" value="UniProtKB-UniRule"/>
</dbReference>
<dbReference type="Gene3D" id="3.40.850.10">
    <property type="entry name" value="Kinesin motor domain"/>
    <property type="match status" value="1"/>
</dbReference>
<feature type="coiled-coil region" evidence="10">
    <location>
        <begin position="1818"/>
        <end position="1852"/>
    </location>
</feature>
<dbReference type="CDD" id="cd00106">
    <property type="entry name" value="KISc"/>
    <property type="match status" value="1"/>
</dbReference>
<keyword evidence="8" id="KW-0206">Cytoskeleton</keyword>
<evidence type="ECO:0000256" key="11">
    <source>
        <dbReference type="SAM" id="MobiDB-lite"/>
    </source>
</evidence>
<protein>
    <recommendedName>
        <fullName evidence="12">Kinesin motor domain-containing protein</fullName>
    </recommendedName>
</protein>
<evidence type="ECO:0000313" key="13">
    <source>
        <dbReference type="EMBL" id="KAF4099545.1"/>
    </source>
</evidence>
<keyword evidence="2" id="KW-0963">Cytoplasm</keyword>
<dbReference type="GO" id="GO:0005874">
    <property type="term" value="C:microtubule"/>
    <property type="evidence" value="ECO:0007669"/>
    <property type="project" value="UniProtKB-KW"/>
</dbReference>
<feature type="region of interest" description="Disordered" evidence="11">
    <location>
        <begin position="1701"/>
        <end position="1764"/>
    </location>
</feature>
<feature type="compositionally biased region" description="Low complexity" evidence="11">
    <location>
        <begin position="172"/>
        <end position="185"/>
    </location>
</feature>
<dbReference type="SMART" id="SM00129">
    <property type="entry name" value="KISc"/>
    <property type="match status" value="1"/>
</dbReference>
<comment type="caution">
    <text evidence="13">The sequence shown here is derived from an EMBL/GenBank/DDBJ whole genome shotgun (WGS) entry which is preliminary data.</text>
</comment>
<sequence>MRSHYWVQGAGRSPDFRRFMVVEVSASSESVQSPALNPRKRLHSAEEVQCGSRPNPEGAGSVSVTELSYSENKHGRESLCQRCQIIAKQLNRQARELAEPGTLKDPSFAAFLLDKLQTVEWPPRGCGAQSSCEVCGTPLHHLRRLALHSALGLAFDDMPDLQPGPLSGLLPPRVASHSSISPSASWERPTQYSPVPSSQKLTGHPCGPQSREKTLEMGWNQDGAARVGGKRTCLATVTPLPLNAQHYLEGVWRVTSSSEHLRSLSPTVEKDSLATIVSRSSQVSAVPLVSPSGHKPSHHDLPAIPPATQTSIATSFFLRAAQKLNLSKRKKPQPLPPSPPDPEEPFFYTDGFSAALQLSPPPVPPCLLRAGSKVKDSPGMGKVKVMVRICPAKGSRDTSESMSFLKVDAHKKQLTFCEPPTCARSTSATAPKMFTFDAVFTQDASQAEVCSGTVAEVIQSVVNGADGCIFCFGQANLGKSYTMIGRDSSTQSLGVAPCAISWLFKLIEERKEKAGTRFSIRVSAVEICGREEVLRDLLADFSTGTSQDSQGAGISLREDPVCGSQLQNQSELRAYSAERAAFFLDAALAARSTSRSDCKEEDRRNSHILFTLHISQYRMEKSTKAGMSGSRSRLHLLDLGSCESDLSQTRDGGRGQCLSLGALGNVILALANGAKHVPYRDSKLTMLLRESLGNINCRTTMIAHISDSPANYAESLTTVQLASRIHRMRKKKSKYASSSSGGESSCEEGHIRRRPFYPRTVALDPDHPAVLSSDPDYSSSSEHSCDTVIYVGPGGTPISDRELSDNEGPPAFVPIIPSLNKKRVKEGPKSDGDHLKCNTFAELQERLECIDGSESTSVFTSEGKGQQTAFKSGVEKVSEGTSVSTSTAKSSIQKPAHMQHGATSEINTTLRQDSEPVVREKVFSRGPIQKPTASSSLQNISKTSVLNSECGLATRTPPVGMSQQALRQGEPNDSPITDRSHHLSRSPMEVSHLRATLRNRCLDRDVLRTTVTLQQPVELNGEDELVFTVVEELPAGLVPDNGRPSSIINFNTDCSLQALASHSRPVSIISSINDEFDAYTCQMNRSQLNQGATSKSQEEFTAGHATAHSSVGSWSCKTNICTPSSNETSKAVRKGPVSSSMMDLPGGLHKDLESFSKQRTNSPLGDSGICFSEQDYDSATIDKLSISKCPLSHDSTKASLGGPKSIRSNRLMTSQSAQISYISTLPRKSTQTASSSSSYSHELQRQGSRIDEQWTHTSSGLHSARNSEFSSVSKPPKNGTSGIPSRKTSGNSNSVPRPPKMHVSSTSQRVVDGCEKSSVKKGDLSKMPQLRRGATTLGMVSVPHSSSEMKWGNDASQTTGSLKFSSLGKRANGQKGSMLPKSGSMSPPAPPVRKSSLDQRTRILLSPSALKSVGNDGTRLSSSKVSVSEEDFDVRVRGESFSFKSSSLKTASSLRSHSAKGDNGRHFGSLMSLERCDSLASVGSKPITSRENSNVSISSTGKSAKMVTKPGTPCSISTPNATSPSTSGICKLGQIKASITPRSIVGNGNKGKTLLSTGSKSLSSSTKFLAVSAARNTSLPPTGKPPTRSVTSSNTKQGKGTIMGTKQAIRAANSRVSELAVGSSKKHLRGSDQADGNNDARTSSETPLAAPLPSPYSKITAPRRPQRYSSGHGSDNSSVLSGELPPAMGRTALFYHSGGSSGYESMIRDSETTGSASSAHDSMSESGVSTSSRTKASKSPKKRSNGLQRRRLIPAPLPDTSSLGRKVGAAGQWVDLPPLGGAMKEPFEIKVYEIDDVERLQRRKEGLTEGLQYFNARLRMLEKRQQQIRELRAKHEKLKKELEDAKTRLMLDPSKWMGEFDVDPDLDQESQDYLEALAQATGDLEFCVNLCKSRVMMETCFDIAVPTIPGQSGQQEMEV</sequence>
<feature type="region of interest" description="Disordered" evidence="11">
    <location>
        <begin position="1483"/>
        <end position="1526"/>
    </location>
</feature>
<feature type="compositionally biased region" description="Polar residues" evidence="11">
    <location>
        <begin position="188"/>
        <end position="201"/>
    </location>
</feature>
<evidence type="ECO:0000256" key="2">
    <source>
        <dbReference type="ARBA" id="ARBA00022490"/>
    </source>
</evidence>
<feature type="compositionally biased region" description="Basic and acidic residues" evidence="11">
    <location>
        <begin position="1312"/>
        <end position="1324"/>
    </location>
</feature>
<dbReference type="InterPro" id="IPR027640">
    <property type="entry name" value="Kinesin-like_fam"/>
</dbReference>
<feature type="compositionally biased region" description="Low complexity" evidence="11">
    <location>
        <begin position="1715"/>
        <end position="1726"/>
    </location>
</feature>
<keyword evidence="3" id="KW-0597">Phosphoprotein</keyword>
<feature type="compositionally biased region" description="Low complexity" evidence="11">
    <location>
        <begin position="772"/>
        <end position="782"/>
    </location>
</feature>
<feature type="compositionally biased region" description="Polar residues" evidence="11">
    <location>
        <begin position="1255"/>
        <end position="1295"/>
    </location>
</feature>
<proteinExistence type="inferred from homology"/>
<keyword evidence="7 9" id="KW-0505">Motor protein</keyword>
<dbReference type="Pfam" id="PF23081">
    <property type="entry name" value="HTH_KIF26A_B_1st"/>
    <property type="match status" value="1"/>
</dbReference>
<feature type="region of interest" description="Disordered" evidence="11">
    <location>
        <begin position="1574"/>
        <end position="1684"/>
    </location>
</feature>
<dbReference type="InterPro" id="IPR027417">
    <property type="entry name" value="P-loop_NTPase"/>
</dbReference>
<evidence type="ECO:0000256" key="5">
    <source>
        <dbReference type="ARBA" id="ARBA00022741"/>
    </source>
</evidence>
<dbReference type="PANTHER" id="PTHR21608:SF5">
    <property type="entry name" value="KINESIN FAMILY MEMBER 26AA"/>
    <property type="match status" value="1"/>
</dbReference>
<feature type="compositionally biased region" description="Polar residues" evidence="11">
    <location>
        <begin position="1667"/>
        <end position="1680"/>
    </location>
</feature>
<comment type="similarity">
    <text evidence="9">Belongs to the TRAFAC class myosin-kinesin ATPase superfamily. Kinesin family.</text>
</comment>
<feature type="compositionally biased region" description="Polar residues" evidence="11">
    <location>
        <begin position="1514"/>
        <end position="1526"/>
    </location>
</feature>
<dbReference type="FunFam" id="3.40.850.10:FF:000015">
    <property type="entry name" value="Kinesin family member 26A"/>
    <property type="match status" value="1"/>
</dbReference>
<dbReference type="GO" id="GO:0003777">
    <property type="term" value="F:microtubule motor activity"/>
    <property type="evidence" value="ECO:0007669"/>
    <property type="project" value="InterPro"/>
</dbReference>
<feature type="region of interest" description="Disordered" evidence="11">
    <location>
        <begin position="32"/>
        <end position="64"/>
    </location>
</feature>
<feature type="compositionally biased region" description="Polar residues" evidence="11">
    <location>
        <begin position="1634"/>
        <end position="1646"/>
    </location>
</feature>
<evidence type="ECO:0000256" key="6">
    <source>
        <dbReference type="ARBA" id="ARBA00022840"/>
    </source>
</evidence>
<evidence type="ECO:0000256" key="3">
    <source>
        <dbReference type="ARBA" id="ARBA00022553"/>
    </source>
</evidence>
<feature type="compositionally biased region" description="Basic and acidic residues" evidence="11">
    <location>
        <begin position="1242"/>
        <end position="1254"/>
    </location>
</feature>
<dbReference type="PROSITE" id="PS50067">
    <property type="entry name" value="KINESIN_MOTOR_2"/>
    <property type="match status" value="1"/>
</dbReference>
<dbReference type="GO" id="GO:0048731">
    <property type="term" value="P:system development"/>
    <property type="evidence" value="ECO:0007669"/>
    <property type="project" value="UniProtKB-ARBA"/>
</dbReference>
<dbReference type="InterPro" id="IPR001752">
    <property type="entry name" value="Kinesin_motor_dom"/>
</dbReference>
<feature type="compositionally biased region" description="Polar residues" evidence="11">
    <location>
        <begin position="1486"/>
        <end position="1502"/>
    </location>
</feature>
<keyword evidence="14" id="KW-1185">Reference proteome</keyword>
<comment type="subcellular location">
    <subcellularLocation>
        <location evidence="1">Cytoplasm</location>
        <location evidence="1">Cytoskeleton</location>
    </subcellularLocation>
</comment>
<feature type="region of interest" description="Disordered" evidence="11">
    <location>
        <begin position="1192"/>
        <end position="1211"/>
    </location>
</feature>
<dbReference type="GO" id="GO:0008017">
    <property type="term" value="F:microtubule binding"/>
    <property type="evidence" value="ECO:0007669"/>
    <property type="project" value="InterPro"/>
</dbReference>